<proteinExistence type="predicted"/>
<dbReference type="InterPro" id="IPR000408">
    <property type="entry name" value="Reg_chr_condens"/>
</dbReference>
<dbReference type="InterPro" id="IPR051553">
    <property type="entry name" value="Ran_GTPase-activating"/>
</dbReference>
<feature type="non-terminal residue" evidence="3">
    <location>
        <position position="1"/>
    </location>
</feature>
<evidence type="ECO:0000313" key="3">
    <source>
        <dbReference type="RefSeq" id="XP_027203112.1"/>
    </source>
</evidence>
<dbReference type="AlphaFoldDB" id="A0A6P6YCP7"/>
<gene>
    <name evidence="3" type="primary">LOC113797008</name>
</gene>
<dbReference type="Pfam" id="PF13540">
    <property type="entry name" value="RCC1_2"/>
    <property type="match status" value="4"/>
</dbReference>
<feature type="repeat" description="RCC1" evidence="1">
    <location>
        <begin position="151"/>
        <end position="199"/>
    </location>
</feature>
<dbReference type="PROSITE" id="PS00626">
    <property type="entry name" value="RCC1_2"/>
    <property type="match status" value="3"/>
</dbReference>
<feature type="repeat" description="RCC1" evidence="1">
    <location>
        <begin position="527"/>
        <end position="576"/>
    </location>
</feature>
<dbReference type="PANTHER" id="PTHR45982:SF1">
    <property type="entry name" value="REGULATOR OF CHROMOSOME CONDENSATION"/>
    <property type="match status" value="1"/>
</dbReference>
<keyword evidence="2" id="KW-1185">Reference proteome</keyword>
<name>A0A6P6YCP7_DERPT</name>
<dbReference type="SUPFAM" id="SSF50985">
    <property type="entry name" value="RCC1/BLIP-II"/>
    <property type="match status" value="2"/>
</dbReference>
<feature type="repeat" description="RCC1" evidence="1">
    <location>
        <begin position="577"/>
        <end position="630"/>
    </location>
</feature>
<dbReference type="Gene3D" id="2.130.10.30">
    <property type="entry name" value="Regulator of chromosome condensation 1/beta-lactamase-inhibitor protein II"/>
    <property type="match status" value="2"/>
</dbReference>
<evidence type="ECO:0000313" key="2">
    <source>
        <dbReference type="Proteomes" id="UP000515146"/>
    </source>
</evidence>
<dbReference type="PROSITE" id="PS50012">
    <property type="entry name" value="RCC1_3"/>
    <property type="match status" value="3"/>
</dbReference>
<dbReference type="RefSeq" id="XP_027203112.1">
    <property type="nucleotide sequence ID" value="XM_027347311.1"/>
</dbReference>
<dbReference type="InParanoid" id="A0A6P6YCP7"/>
<dbReference type="PANTHER" id="PTHR45982">
    <property type="entry name" value="REGULATOR OF CHROMOSOME CONDENSATION"/>
    <property type="match status" value="1"/>
</dbReference>
<dbReference type="Proteomes" id="UP000515146">
    <property type="component" value="Unplaced"/>
</dbReference>
<accession>A0A6P6YCP7</accession>
<protein>
    <submittedName>
        <fullName evidence="3">Uncharacterized protein LOC113797008</fullName>
    </submittedName>
</protein>
<dbReference type="GO" id="GO:0005737">
    <property type="term" value="C:cytoplasm"/>
    <property type="evidence" value="ECO:0007669"/>
    <property type="project" value="TreeGrafter"/>
</dbReference>
<sequence length="771" mass="89841">AKPSALKISLKNWYHKLHRIDLNFLRQVTNFIELITFINPELESKGFIFYHGMKKQTYAYGEKVCEWLSLKHRENYPQKIEILSGKSIRKVAYGSNMVVILTENDGQIYLAGGSSLWPKSSNDEMRLLSKTKHFRDIACGGLHMLCLEENGHLYTIGCNDYGQCTSTKDYDFENLIDTELTNIRTIACGWMHSLAITDDNRLLGWGMNFSKQIANDNSKKITKPFLMMAEGQYDDKYESITAGHEFTLAITTRKLVRCFQNNRDNFERRIILTFKNEYDFKAIEVLSLASTGLISFFYENHDDCTNIVIFDQYSSSSSKTIEANNFQEMLDKFFIKPITFGWSMNTSEVDLNLYHYQMSESIEATFDLPDSDVNDLRFEFLNVNDDNTKKRSRYIYVQRSYLRMVSEYFNRMFSNEWNDQKTFFQFELKSGGFIFYLGMKNQTYAYGETVCEWLSLKHQKNYPQKIEILSGKSIRKVAYGANMVVILTENDGQIYLGGGGMRLLSKTKHFKDIACGYSHILCLEENGHLYTIGLNDYGQCGNGTTINDYENLIDTELTNIRTIACGWLHSLAVTDDNRLFGWGWNFSNQITNSDDEMITKPFLMMAEGQYNDKYENISAGERFTLAITTKKEIRQFKNFNFNSDSDSIYIPSFYKYNFEATEILTLASTNLICILYENHRFNDTKFLIFDPFSLLFSPKEAFMESNFQDLFEKFLSKPITFGWCMNTDEFDWNLYHYFMSESINATFDCPDSEVNDLRFEFPNDDFDDTKK</sequence>
<dbReference type="InterPro" id="IPR009091">
    <property type="entry name" value="RCC1/BLIP-II"/>
</dbReference>
<dbReference type="KEGG" id="dpte:113797008"/>
<dbReference type="GO" id="GO:0005085">
    <property type="term" value="F:guanyl-nucleotide exchange factor activity"/>
    <property type="evidence" value="ECO:0007669"/>
    <property type="project" value="TreeGrafter"/>
</dbReference>
<reference evidence="3" key="1">
    <citation type="submission" date="2025-08" db="UniProtKB">
        <authorList>
            <consortium name="RefSeq"/>
        </authorList>
    </citation>
    <scope>IDENTIFICATION</scope>
    <source>
        <strain evidence="3">Airmid</strain>
    </source>
</reference>
<organism evidence="2 3">
    <name type="scientific">Dermatophagoides pteronyssinus</name>
    <name type="common">European house dust mite</name>
    <dbReference type="NCBI Taxonomy" id="6956"/>
    <lineage>
        <taxon>Eukaryota</taxon>
        <taxon>Metazoa</taxon>
        <taxon>Ecdysozoa</taxon>
        <taxon>Arthropoda</taxon>
        <taxon>Chelicerata</taxon>
        <taxon>Arachnida</taxon>
        <taxon>Acari</taxon>
        <taxon>Acariformes</taxon>
        <taxon>Sarcoptiformes</taxon>
        <taxon>Astigmata</taxon>
        <taxon>Psoroptidia</taxon>
        <taxon>Analgoidea</taxon>
        <taxon>Pyroglyphidae</taxon>
        <taxon>Dermatophagoidinae</taxon>
        <taxon>Dermatophagoides</taxon>
    </lineage>
</organism>
<evidence type="ECO:0000256" key="1">
    <source>
        <dbReference type="PROSITE-ProRule" id="PRU00235"/>
    </source>
</evidence>
<dbReference type="OrthoDB" id="61110at2759"/>